<feature type="active site" description="Proton acceptor" evidence="7">
    <location>
        <position position="123"/>
    </location>
</feature>
<dbReference type="GO" id="GO:0008360">
    <property type="term" value="P:regulation of cell shape"/>
    <property type="evidence" value="ECO:0007669"/>
    <property type="project" value="UniProtKB-KW"/>
</dbReference>
<organism evidence="11 12">
    <name type="scientific">candidate division WWE3 bacterium CG_4_9_14_0_2_um_filter_48_10</name>
    <dbReference type="NCBI Taxonomy" id="1975078"/>
    <lineage>
        <taxon>Bacteria</taxon>
        <taxon>Katanobacteria</taxon>
    </lineage>
</organism>
<name>A0A2M8EJM4_UNCKA</name>
<dbReference type="EMBL" id="PFSK01000014">
    <property type="protein sequence ID" value="PJC22943.1"/>
    <property type="molecule type" value="Genomic_DNA"/>
</dbReference>
<dbReference type="GO" id="GO:0009002">
    <property type="term" value="F:serine-type D-Ala-D-Ala carboxypeptidase activity"/>
    <property type="evidence" value="ECO:0007669"/>
    <property type="project" value="InterPro"/>
</dbReference>
<reference evidence="12" key="1">
    <citation type="submission" date="2017-09" db="EMBL/GenBank/DDBJ databases">
        <title>Depth-based differentiation of microbial function through sediment-hosted aquifers and enrichment of novel symbionts in the deep terrestrial subsurface.</title>
        <authorList>
            <person name="Probst A.J."/>
            <person name="Ladd B."/>
            <person name="Jarett J.K."/>
            <person name="Geller-Mcgrath D.E."/>
            <person name="Sieber C.M.K."/>
            <person name="Emerson J.B."/>
            <person name="Anantharaman K."/>
            <person name="Thomas B.C."/>
            <person name="Malmstrom R."/>
            <person name="Stieglmeier M."/>
            <person name="Klingl A."/>
            <person name="Woyke T."/>
            <person name="Ryan C.M."/>
            <person name="Banfield J.F."/>
        </authorList>
    </citation>
    <scope>NUCLEOTIDE SEQUENCE [LARGE SCALE GENOMIC DNA]</scope>
</reference>
<keyword evidence="4" id="KW-0133">Cell shape</keyword>
<dbReference type="PANTHER" id="PTHR21581:SF6">
    <property type="entry name" value="TRAFFICKING PROTEIN PARTICLE COMPLEX SUBUNIT 12"/>
    <property type="match status" value="1"/>
</dbReference>
<evidence type="ECO:0000256" key="1">
    <source>
        <dbReference type="ARBA" id="ARBA00007164"/>
    </source>
</evidence>
<dbReference type="GO" id="GO:0009252">
    <property type="term" value="P:peptidoglycan biosynthetic process"/>
    <property type="evidence" value="ECO:0007669"/>
    <property type="project" value="UniProtKB-KW"/>
</dbReference>
<evidence type="ECO:0000256" key="3">
    <source>
        <dbReference type="ARBA" id="ARBA00022801"/>
    </source>
</evidence>
<dbReference type="InterPro" id="IPR012338">
    <property type="entry name" value="Beta-lactam/transpept-like"/>
</dbReference>
<comment type="caution">
    <text evidence="11">The sequence shown here is derived from an EMBL/GenBank/DDBJ whole genome shotgun (WGS) entry which is preliminary data.</text>
</comment>
<evidence type="ECO:0000256" key="4">
    <source>
        <dbReference type="ARBA" id="ARBA00022960"/>
    </source>
</evidence>
<keyword evidence="3" id="KW-0378">Hydrolase</keyword>
<dbReference type="PANTHER" id="PTHR21581">
    <property type="entry name" value="D-ALANYL-D-ALANINE CARBOXYPEPTIDASE"/>
    <property type="match status" value="1"/>
</dbReference>
<dbReference type="SUPFAM" id="SSF56601">
    <property type="entry name" value="beta-lactamase/transpeptidase-like"/>
    <property type="match status" value="1"/>
</dbReference>
<dbReference type="Pfam" id="PF00768">
    <property type="entry name" value="Peptidase_S11"/>
    <property type="match status" value="1"/>
</dbReference>
<evidence type="ECO:0000256" key="2">
    <source>
        <dbReference type="ARBA" id="ARBA00022729"/>
    </source>
</evidence>
<dbReference type="AlphaFoldDB" id="A0A2M8EJM4"/>
<evidence type="ECO:0000256" key="7">
    <source>
        <dbReference type="PIRSR" id="PIRSR618044-1"/>
    </source>
</evidence>
<evidence type="ECO:0000313" key="12">
    <source>
        <dbReference type="Proteomes" id="UP000228781"/>
    </source>
</evidence>
<sequence length="333" mass="36570">MNFDPSYLLPKTKRLVETSIQIIVLKAKVLIQQSFGFGKELTWRDVLRFLVVVAMAGFLLSFGSSQLTPADQKVSLLHPILLADASLPPKITARSAYLLDLQSGFVLYDKNSLRKLPPASTVKVATALVALDNYKLDEVVVVPSTCVLRTGESIMGLQPREKITVRDLLRGLLIASASDAACTLAYHHPEGVLTFVAAMNHLAAALKLEQTYFVNPTGLDSSLQYSSAQDLTVLTKKALKDPFLCEVVKTKEITVSSNDGKFQHYLKTTNELLGKIPGILGVKTGYTGKAKEVFVFYFKGGEREFLGAVMGSSDRFSDTKDLLAWILSSFRFP</sequence>
<dbReference type="Proteomes" id="UP000228781">
    <property type="component" value="Unassembled WGS sequence"/>
</dbReference>
<dbReference type="PRINTS" id="PR00725">
    <property type="entry name" value="DADACBPTASE1"/>
</dbReference>
<evidence type="ECO:0000259" key="10">
    <source>
        <dbReference type="Pfam" id="PF00768"/>
    </source>
</evidence>
<feature type="domain" description="Peptidase S11 D-alanyl-D-alanine carboxypeptidase A N-terminal" evidence="10">
    <location>
        <begin position="88"/>
        <end position="312"/>
    </location>
</feature>
<comment type="similarity">
    <text evidence="1 9">Belongs to the peptidase S11 family.</text>
</comment>
<dbReference type="InterPro" id="IPR018044">
    <property type="entry name" value="Peptidase_S11"/>
</dbReference>
<proteinExistence type="inferred from homology"/>
<accession>A0A2M8EJM4</accession>
<protein>
    <recommendedName>
        <fullName evidence="10">Peptidase S11 D-alanyl-D-alanine carboxypeptidase A N-terminal domain-containing protein</fullName>
    </recommendedName>
</protein>
<feature type="active site" description="Acyl-ester intermediate" evidence="7">
    <location>
        <position position="120"/>
    </location>
</feature>
<keyword evidence="2" id="KW-0732">Signal</keyword>
<feature type="binding site" evidence="8">
    <location>
        <position position="283"/>
    </location>
    <ligand>
        <name>substrate</name>
    </ligand>
</feature>
<keyword evidence="6" id="KW-0961">Cell wall biogenesis/degradation</keyword>
<evidence type="ECO:0000313" key="11">
    <source>
        <dbReference type="EMBL" id="PJC22943.1"/>
    </source>
</evidence>
<evidence type="ECO:0000256" key="6">
    <source>
        <dbReference type="ARBA" id="ARBA00023316"/>
    </source>
</evidence>
<feature type="active site" evidence="7">
    <location>
        <position position="176"/>
    </location>
</feature>
<evidence type="ECO:0000256" key="8">
    <source>
        <dbReference type="PIRSR" id="PIRSR618044-2"/>
    </source>
</evidence>
<dbReference type="GO" id="GO:0006508">
    <property type="term" value="P:proteolysis"/>
    <property type="evidence" value="ECO:0007669"/>
    <property type="project" value="InterPro"/>
</dbReference>
<dbReference type="GO" id="GO:0071555">
    <property type="term" value="P:cell wall organization"/>
    <property type="evidence" value="ECO:0007669"/>
    <property type="project" value="UniProtKB-KW"/>
</dbReference>
<keyword evidence="5" id="KW-0573">Peptidoglycan synthesis</keyword>
<dbReference type="Gene3D" id="3.40.710.10">
    <property type="entry name" value="DD-peptidase/beta-lactamase superfamily"/>
    <property type="match status" value="1"/>
</dbReference>
<evidence type="ECO:0000256" key="5">
    <source>
        <dbReference type="ARBA" id="ARBA00022984"/>
    </source>
</evidence>
<dbReference type="InterPro" id="IPR001967">
    <property type="entry name" value="Peptidase_S11_N"/>
</dbReference>
<gene>
    <name evidence="11" type="ORF">CO059_01005</name>
</gene>
<evidence type="ECO:0000256" key="9">
    <source>
        <dbReference type="RuleBase" id="RU004016"/>
    </source>
</evidence>